<accession>A0AAP0QMB1</accession>
<sequence length="167" mass="18541">MCSDMGSLLKLHHLDNSDVDASEEIPKGMGKSACLLTLCSFVVGKDIGSALQELKLLHLHGALEISKLENVRDVSEAREAQLNGKKNLKTLLLQWTSNNGDSREPEIETHVLDMLKPHQNLERFCISGYGGTKFRIWLEDSSFKNLVSLRNIAKTSSFTGEACHSKM</sequence>
<dbReference type="AlphaFoldDB" id="A0AAP0QMB1"/>
<dbReference type="InterPro" id="IPR032675">
    <property type="entry name" value="LRR_dom_sf"/>
</dbReference>
<dbReference type="InterPro" id="IPR056789">
    <property type="entry name" value="LRR_R13L1-DRL21"/>
</dbReference>
<gene>
    <name evidence="2" type="ORF">WN944_015965</name>
</gene>
<reference evidence="2 3" key="1">
    <citation type="submission" date="2024-05" db="EMBL/GenBank/DDBJ databases">
        <title>Haplotype-resolved chromosome-level genome assembly of Huyou (Citrus changshanensis).</title>
        <authorList>
            <person name="Miao C."/>
            <person name="Chen W."/>
            <person name="Wu Y."/>
            <person name="Wang L."/>
            <person name="Zhao S."/>
            <person name="Grierson D."/>
            <person name="Xu C."/>
            <person name="Chen K."/>
        </authorList>
    </citation>
    <scope>NUCLEOTIDE SEQUENCE [LARGE SCALE GENOMIC DNA]</scope>
    <source>
        <strain evidence="2">01-14</strain>
        <tissue evidence="2">Leaf</tissue>
    </source>
</reference>
<dbReference type="PANTHER" id="PTHR47186">
    <property type="entry name" value="LEUCINE-RICH REPEAT-CONTAINING PROTEIN 57"/>
    <property type="match status" value="1"/>
</dbReference>
<dbReference type="EMBL" id="JBCGBO010000005">
    <property type="protein sequence ID" value="KAK9200766.1"/>
    <property type="molecule type" value="Genomic_DNA"/>
</dbReference>
<name>A0AAP0QMB1_9ROSI</name>
<evidence type="ECO:0000313" key="2">
    <source>
        <dbReference type="EMBL" id="KAK9200766.1"/>
    </source>
</evidence>
<dbReference type="Gene3D" id="3.80.10.10">
    <property type="entry name" value="Ribonuclease Inhibitor"/>
    <property type="match status" value="1"/>
</dbReference>
<proteinExistence type="predicted"/>
<dbReference type="Pfam" id="PF25019">
    <property type="entry name" value="LRR_R13L1-DRL21"/>
    <property type="match status" value="1"/>
</dbReference>
<organism evidence="2 3">
    <name type="scientific">Citrus x changshan-huyou</name>
    <dbReference type="NCBI Taxonomy" id="2935761"/>
    <lineage>
        <taxon>Eukaryota</taxon>
        <taxon>Viridiplantae</taxon>
        <taxon>Streptophyta</taxon>
        <taxon>Embryophyta</taxon>
        <taxon>Tracheophyta</taxon>
        <taxon>Spermatophyta</taxon>
        <taxon>Magnoliopsida</taxon>
        <taxon>eudicotyledons</taxon>
        <taxon>Gunneridae</taxon>
        <taxon>Pentapetalae</taxon>
        <taxon>rosids</taxon>
        <taxon>malvids</taxon>
        <taxon>Sapindales</taxon>
        <taxon>Rutaceae</taxon>
        <taxon>Aurantioideae</taxon>
        <taxon>Citrus</taxon>
    </lineage>
</organism>
<evidence type="ECO:0000259" key="1">
    <source>
        <dbReference type="Pfam" id="PF25019"/>
    </source>
</evidence>
<protein>
    <recommendedName>
        <fullName evidence="1">R13L1/DRL21-like LRR repeat region domain-containing protein</fullName>
    </recommendedName>
</protein>
<dbReference type="Proteomes" id="UP001428341">
    <property type="component" value="Unassembled WGS sequence"/>
</dbReference>
<evidence type="ECO:0000313" key="3">
    <source>
        <dbReference type="Proteomes" id="UP001428341"/>
    </source>
</evidence>
<dbReference type="PANTHER" id="PTHR47186:SF41">
    <property type="entry name" value="OS12G0131701 PROTEIN"/>
    <property type="match status" value="1"/>
</dbReference>
<keyword evidence="3" id="KW-1185">Reference proteome</keyword>
<comment type="caution">
    <text evidence="2">The sequence shown here is derived from an EMBL/GenBank/DDBJ whole genome shotgun (WGS) entry which is preliminary data.</text>
</comment>
<feature type="domain" description="R13L1/DRL21-like LRR repeat region" evidence="1">
    <location>
        <begin position="51"/>
        <end position="150"/>
    </location>
</feature>